<dbReference type="EMBL" id="CM056742">
    <property type="protein sequence ID" value="KAJ8678034.1"/>
    <property type="molecule type" value="Genomic_DNA"/>
</dbReference>
<organism evidence="1 2">
    <name type="scientific">Eretmocerus hayati</name>
    <dbReference type="NCBI Taxonomy" id="131215"/>
    <lineage>
        <taxon>Eukaryota</taxon>
        <taxon>Metazoa</taxon>
        <taxon>Ecdysozoa</taxon>
        <taxon>Arthropoda</taxon>
        <taxon>Hexapoda</taxon>
        <taxon>Insecta</taxon>
        <taxon>Pterygota</taxon>
        <taxon>Neoptera</taxon>
        <taxon>Endopterygota</taxon>
        <taxon>Hymenoptera</taxon>
        <taxon>Apocrita</taxon>
        <taxon>Proctotrupomorpha</taxon>
        <taxon>Chalcidoidea</taxon>
        <taxon>Aphelinidae</taxon>
        <taxon>Aphelininae</taxon>
        <taxon>Eretmocerus</taxon>
    </lineage>
</organism>
<dbReference type="Proteomes" id="UP001239111">
    <property type="component" value="Chromosome 2"/>
</dbReference>
<reference evidence="1" key="1">
    <citation type="submission" date="2023-04" db="EMBL/GenBank/DDBJ databases">
        <title>A chromosome-level genome assembly of the parasitoid wasp Eretmocerus hayati.</title>
        <authorList>
            <person name="Zhong Y."/>
            <person name="Liu S."/>
            <person name="Liu Y."/>
        </authorList>
    </citation>
    <scope>NUCLEOTIDE SEQUENCE</scope>
    <source>
        <strain evidence="1">ZJU_SS_LIU_2023</strain>
    </source>
</reference>
<proteinExistence type="predicted"/>
<gene>
    <name evidence="1" type="ORF">QAD02_013821</name>
</gene>
<protein>
    <submittedName>
        <fullName evidence="1">Uncharacterized protein</fullName>
    </submittedName>
</protein>
<accession>A0ACC2P653</accession>
<comment type="caution">
    <text evidence="1">The sequence shown here is derived from an EMBL/GenBank/DDBJ whole genome shotgun (WGS) entry which is preliminary data.</text>
</comment>
<evidence type="ECO:0000313" key="1">
    <source>
        <dbReference type="EMBL" id="KAJ8678034.1"/>
    </source>
</evidence>
<keyword evidence="2" id="KW-1185">Reference proteome</keyword>
<name>A0ACC2P653_9HYME</name>
<sequence length="170" mass="19543">MDCPISDYTAFPFENEFGHYKNDLKSGNKPLVQFCNNIERDLVFNNQKVTCTTDSEILRYEMTENIYQVQKLKFKNFEFTVEKPNNVILLKDESLVRIKDMVCSSIEENPDEVHIVGEKLQISDQPVHEYPTIAVELGIFKVTATNKCGSIQCTLNEMSSKVALFQIYAL</sequence>
<evidence type="ECO:0000313" key="2">
    <source>
        <dbReference type="Proteomes" id="UP001239111"/>
    </source>
</evidence>